<dbReference type="Proteomes" id="UP000194265">
    <property type="component" value="Chromosome"/>
</dbReference>
<dbReference type="EMBL" id="CP018791">
    <property type="protein sequence ID" value="ARR02039.1"/>
    <property type="molecule type" value="Genomic_DNA"/>
</dbReference>
<dbReference type="InterPro" id="IPR039383">
    <property type="entry name" value="FHIT"/>
</dbReference>
<evidence type="ECO:0000256" key="4">
    <source>
        <dbReference type="PROSITE-ProRule" id="PRU00464"/>
    </source>
</evidence>
<feature type="binding site" evidence="3">
    <location>
        <position position="122"/>
    </location>
    <ligand>
        <name>substrate</name>
    </ligand>
</feature>
<dbReference type="AlphaFoldDB" id="A0A1X9T102"/>
<dbReference type="PANTHER" id="PTHR42997:SF1">
    <property type="entry name" value="AP-4-A PHOSPHORYLASE"/>
    <property type="match status" value="1"/>
</dbReference>
<feature type="domain" description="HIT" evidence="5">
    <location>
        <begin position="22"/>
        <end position="133"/>
    </location>
</feature>
<organism evidence="6 7">
    <name type="scientific">Campylobacter vicugnae</name>
    <dbReference type="NCBI Taxonomy" id="1660076"/>
    <lineage>
        <taxon>Bacteria</taxon>
        <taxon>Pseudomonadati</taxon>
        <taxon>Campylobacterota</taxon>
        <taxon>Epsilonproteobacteria</taxon>
        <taxon>Campylobacterales</taxon>
        <taxon>Campylobacteraceae</taxon>
        <taxon>Campylobacter</taxon>
    </lineage>
</organism>
<dbReference type="SUPFAM" id="SSF54197">
    <property type="entry name" value="HIT-like"/>
    <property type="match status" value="1"/>
</dbReference>
<reference evidence="6 7" key="1">
    <citation type="journal article" date="2017" name="Genome Biol. Evol.">
        <title>Comparative Genomic Analysis Identifies a Campylobacter Clade Deficient in Selenium Metabolism.</title>
        <authorList>
            <person name="Miller W.G."/>
            <person name="Yee E."/>
            <person name="Lopes B.S."/>
            <person name="Chapman M.H."/>
            <person name="Huynh S."/>
            <person name="Bono J.L."/>
            <person name="Parker C.T."/>
            <person name="Strachan N.J.C."/>
            <person name="Forbes K.J."/>
        </authorList>
    </citation>
    <scope>NUCLEOTIDE SEQUENCE [LARGE SCALE GENOMIC DNA]</scope>
    <source>
        <strain evidence="6 7">RM8964</strain>
    </source>
</reference>
<dbReference type="PROSITE" id="PS51084">
    <property type="entry name" value="HIT_2"/>
    <property type="match status" value="1"/>
</dbReference>
<sequence length="170" mass="19614">MKDEFAPWRAEYFSRTKSCECIFCDIAQNPQNDAENFVLFRAKNCFGIMNRYPYTLGEFMVIPYKHIDNIENLNLDIWLEISTIVQKGVAVLKKSLNASGVNIGMNLGAAAGAGIAEHIHYHLVPRWERDTNFITTIAYTRVHGVPFMQQYNSLKSEFQRLEREDPIFSK</sequence>
<dbReference type="GO" id="GO:0016787">
    <property type="term" value="F:hydrolase activity"/>
    <property type="evidence" value="ECO:0007669"/>
    <property type="project" value="UniProtKB-KW"/>
</dbReference>
<dbReference type="GO" id="GO:0000166">
    <property type="term" value="F:nucleotide binding"/>
    <property type="evidence" value="ECO:0007669"/>
    <property type="project" value="UniProtKB-KW"/>
</dbReference>
<feature type="active site" description="Tele-AMP-histidine intermediate" evidence="2">
    <location>
        <position position="120"/>
    </location>
</feature>
<name>A0A1X9T102_9BACT</name>
<dbReference type="InterPro" id="IPR036265">
    <property type="entry name" value="HIT-like_sf"/>
</dbReference>
<feature type="binding site" evidence="3">
    <location>
        <position position="50"/>
    </location>
    <ligand>
        <name>substrate</name>
    </ligand>
</feature>
<feature type="short sequence motif" description="Histidine triad motif" evidence="4">
    <location>
        <begin position="118"/>
        <end position="122"/>
    </location>
</feature>
<dbReference type="InterPro" id="IPR052908">
    <property type="entry name" value="AP-4-A_phosphorylase"/>
</dbReference>
<dbReference type="CDD" id="cd01275">
    <property type="entry name" value="FHIT"/>
    <property type="match status" value="1"/>
</dbReference>
<dbReference type="Pfam" id="PF01230">
    <property type="entry name" value="HIT"/>
    <property type="match status" value="1"/>
</dbReference>
<keyword evidence="1" id="KW-0547">Nucleotide-binding</keyword>
<dbReference type="STRING" id="1660074.CVIC8964_0623"/>
<evidence type="ECO:0000256" key="3">
    <source>
        <dbReference type="PIRSR" id="PIRSR639383-2"/>
    </source>
</evidence>
<evidence type="ECO:0000313" key="6">
    <source>
        <dbReference type="EMBL" id="ARR02039.1"/>
    </source>
</evidence>
<dbReference type="Gene3D" id="3.30.428.10">
    <property type="entry name" value="HIT-like"/>
    <property type="match status" value="1"/>
</dbReference>
<proteinExistence type="predicted"/>
<keyword evidence="6" id="KW-0378">Hydrolase</keyword>
<dbReference type="RefSeq" id="WP_086333548.1">
    <property type="nucleotide sequence ID" value="NZ_CP018791.1"/>
</dbReference>
<protein>
    <submittedName>
        <fullName evidence="6">HIT family hydrolase, FHIT branch</fullName>
    </submittedName>
</protein>
<evidence type="ECO:0000259" key="5">
    <source>
        <dbReference type="PROSITE" id="PS51084"/>
    </source>
</evidence>
<gene>
    <name evidence="6" type="ORF">CVIC8964_0623</name>
</gene>
<evidence type="ECO:0000313" key="7">
    <source>
        <dbReference type="Proteomes" id="UP000194265"/>
    </source>
</evidence>
<accession>A0A1X9T102</accession>
<dbReference type="InterPro" id="IPR011146">
    <property type="entry name" value="HIT-like"/>
</dbReference>
<evidence type="ECO:0000256" key="1">
    <source>
        <dbReference type="ARBA" id="ARBA00022741"/>
    </source>
</evidence>
<evidence type="ECO:0000256" key="2">
    <source>
        <dbReference type="PIRSR" id="PIRSR639383-1"/>
    </source>
</evidence>
<dbReference type="PANTHER" id="PTHR42997">
    <property type="entry name" value="HIT FAMILY HYDROLASE"/>
    <property type="match status" value="1"/>
</dbReference>
<dbReference type="OrthoDB" id="9784774at2"/>